<dbReference type="SUPFAM" id="SSF53474">
    <property type="entry name" value="alpha/beta-Hydrolases"/>
    <property type="match status" value="1"/>
</dbReference>
<feature type="domain" description="AB hydrolase-1" evidence="2">
    <location>
        <begin position="22"/>
        <end position="247"/>
    </location>
</feature>
<evidence type="ECO:0000256" key="1">
    <source>
        <dbReference type="ARBA" id="ARBA00022801"/>
    </source>
</evidence>
<dbReference type="InterPro" id="IPR050266">
    <property type="entry name" value="AB_hydrolase_sf"/>
</dbReference>
<evidence type="ECO:0000313" key="3">
    <source>
        <dbReference type="EMBL" id="VUZ84840.1"/>
    </source>
</evidence>
<dbReference type="PANTHER" id="PTHR43798:SF31">
    <property type="entry name" value="AB HYDROLASE SUPERFAMILY PROTEIN YCLE"/>
    <property type="match status" value="1"/>
</dbReference>
<dbReference type="GO" id="GO:0016787">
    <property type="term" value="F:hydrolase activity"/>
    <property type="evidence" value="ECO:0007669"/>
    <property type="project" value="UniProtKB-KW"/>
</dbReference>
<evidence type="ECO:0000259" key="2">
    <source>
        <dbReference type="Pfam" id="PF00561"/>
    </source>
</evidence>
<dbReference type="GO" id="GO:0016020">
    <property type="term" value="C:membrane"/>
    <property type="evidence" value="ECO:0007669"/>
    <property type="project" value="TreeGrafter"/>
</dbReference>
<proteinExistence type="predicted"/>
<dbReference type="PRINTS" id="PR00111">
    <property type="entry name" value="ABHYDROLASE"/>
</dbReference>
<dbReference type="EMBL" id="CABIKM010000019">
    <property type="protein sequence ID" value="VUZ84840.1"/>
    <property type="molecule type" value="Genomic_DNA"/>
</dbReference>
<dbReference type="PANTHER" id="PTHR43798">
    <property type="entry name" value="MONOACYLGLYCEROL LIPASE"/>
    <property type="match status" value="1"/>
</dbReference>
<dbReference type="AlphaFoldDB" id="A0A564ZHM0"/>
<gene>
    <name evidence="3" type="ORF">MELA_01215</name>
</gene>
<dbReference type="InterPro" id="IPR000073">
    <property type="entry name" value="AB_hydrolase_1"/>
</dbReference>
<dbReference type="Pfam" id="PF00561">
    <property type="entry name" value="Abhydrolase_1"/>
    <property type="match status" value="1"/>
</dbReference>
<reference evidence="3 4" key="1">
    <citation type="submission" date="2019-07" db="EMBL/GenBank/DDBJ databases">
        <authorList>
            <person name="Cremers G."/>
        </authorList>
    </citation>
    <scope>NUCLEOTIDE SEQUENCE [LARGE SCALE GENOMIC DNA]</scope>
</reference>
<evidence type="ECO:0000313" key="4">
    <source>
        <dbReference type="Proteomes" id="UP000334340"/>
    </source>
</evidence>
<dbReference type="Proteomes" id="UP000334340">
    <property type="component" value="Unassembled WGS sequence"/>
</dbReference>
<dbReference type="InterPro" id="IPR029058">
    <property type="entry name" value="AB_hydrolase_fold"/>
</dbReference>
<keyword evidence="1 3" id="KW-0378">Hydrolase</keyword>
<dbReference type="Gene3D" id="3.40.50.1820">
    <property type="entry name" value="alpha/beta hydrolase"/>
    <property type="match status" value="1"/>
</dbReference>
<name>A0A564ZHM0_9BACT</name>
<keyword evidence="4" id="KW-1185">Reference proteome</keyword>
<sequence length="268" mass="30403">MATIQLDDLRVSYSVEGKGISMLFIHEVATDHRLWHSQRDYFSSAYRLISIDVLGHGPFEWPRRELSIERAALQVRQLLKRLGTESTFVIGVSMGAALAMRMALDTPELVRGLVLISPWRYLDDHARNLIDRLLRVIETKDMAAYVDLLLRYTLPSVAMERYPPNAAWLRAMALAQNTATVVAAWTACLAFDVRNQLGRIRAPSLVVAGMDDLFTPPYLARAVAEELPAKELEIWDGHSHFPFLEDPERFNRRIDAFIRSCINPVGAE</sequence>
<organism evidence="3 4">
    <name type="scientific">Candidatus Methylomirabilis lanthanidiphila</name>
    <dbReference type="NCBI Taxonomy" id="2211376"/>
    <lineage>
        <taxon>Bacteria</taxon>
        <taxon>Candidatus Methylomirabilota</taxon>
        <taxon>Candidatus Methylomirabilia</taxon>
        <taxon>Candidatus Methylomirabilales</taxon>
        <taxon>Candidatus Methylomirabilaceae</taxon>
        <taxon>Candidatus Methylomirabilis</taxon>
    </lineage>
</organism>
<protein>
    <submittedName>
        <fullName evidence="3">Alpha/beta hydrolase fold protein</fullName>
    </submittedName>
</protein>
<accession>A0A564ZHM0</accession>